<protein>
    <submittedName>
        <fullName evidence="1">Uncharacterized protein</fullName>
    </submittedName>
</protein>
<dbReference type="AlphaFoldDB" id="A0A2I7SFL7"/>
<evidence type="ECO:0000313" key="2">
    <source>
        <dbReference type="Proteomes" id="UP000236592"/>
    </source>
</evidence>
<dbReference type="OrthoDB" id="8561742at2"/>
<dbReference type="SUPFAM" id="SSF81901">
    <property type="entry name" value="HCP-like"/>
    <property type="match status" value="1"/>
</dbReference>
<dbReference type="Proteomes" id="UP000236592">
    <property type="component" value="Chromosome"/>
</dbReference>
<dbReference type="KEGG" id="taj:C1A40_04115"/>
<evidence type="ECO:0000313" key="1">
    <source>
        <dbReference type="EMBL" id="AUS04709.1"/>
    </source>
</evidence>
<gene>
    <name evidence="1" type="ORF">C1A40_04115</name>
</gene>
<dbReference type="RefSeq" id="WP_102994789.1">
    <property type="nucleotide sequence ID" value="NZ_CP025938.1"/>
</dbReference>
<keyword evidence="2" id="KW-1185">Reference proteome</keyword>
<proteinExistence type="predicted"/>
<dbReference type="EMBL" id="CP025938">
    <property type="protein sequence ID" value="AUS04709.1"/>
    <property type="molecule type" value="Genomic_DNA"/>
</dbReference>
<sequence length="85" mass="9614">MANYWLGVCYLNGDGVLKDLEKANELLGRGYQVKNKESTISKQIMDVKPGFGVIEEEEIFEEIKTFSINTNGTVNYFVFLLLISS</sequence>
<name>A0A2I7SFL7_9FLAO</name>
<accession>A0A2I7SFL7</accession>
<reference evidence="2" key="1">
    <citation type="submission" date="2018-01" db="EMBL/GenBank/DDBJ databases">
        <title>Complete genome of Tamlana sp. UJ94.</title>
        <authorList>
            <person name="Jung J."/>
            <person name="Chung D."/>
            <person name="Bae S.S."/>
            <person name="Baek K."/>
        </authorList>
    </citation>
    <scope>NUCLEOTIDE SEQUENCE [LARGE SCALE GENOMIC DNA]</scope>
    <source>
        <strain evidence="2">UJ94</strain>
    </source>
</reference>
<organism evidence="1 2">
    <name type="scientific">Pseudotamlana carrageenivorans</name>
    <dbReference type="NCBI Taxonomy" id="2069432"/>
    <lineage>
        <taxon>Bacteria</taxon>
        <taxon>Pseudomonadati</taxon>
        <taxon>Bacteroidota</taxon>
        <taxon>Flavobacteriia</taxon>
        <taxon>Flavobacteriales</taxon>
        <taxon>Flavobacteriaceae</taxon>
        <taxon>Pseudotamlana</taxon>
    </lineage>
</organism>